<gene>
    <name evidence="6" type="primary">ruvA</name>
    <name evidence="8" type="ORF">A3B07_01245</name>
</gene>
<dbReference type="Pfam" id="PF01330">
    <property type="entry name" value="RuvA_N"/>
    <property type="match status" value="1"/>
</dbReference>
<dbReference type="GO" id="GO:0009379">
    <property type="term" value="C:Holliday junction helicase complex"/>
    <property type="evidence" value="ECO:0007669"/>
    <property type="project" value="InterPro"/>
</dbReference>
<keyword evidence="2 6" id="KW-0227">DNA damage</keyword>
<dbReference type="GO" id="GO:0005524">
    <property type="term" value="F:ATP binding"/>
    <property type="evidence" value="ECO:0007669"/>
    <property type="project" value="InterPro"/>
</dbReference>
<keyword evidence="8" id="KW-0378">Hydrolase</keyword>
<dbReference type="Gene3D" id="1.10.150.20">
    <property type="entry name" value="5' to 3' exonuclease, C-terminal subdomain"/>
    <property type="match status" value="1"/>
</dbReference>
<comment type="domain">
    <text evidence="6">Has three domains with a flexible linker between the domains II and III and assumes an 'L' shape. Domain III is highly mobile and contacts RuvB.</text>
</comment>
<dbReference type="Proteomes" id="UP000178817">
    <property type="component" value="Unassembled WGS sequence"/>
</dbReference>
<dbReference type="Gene3D" id="2.40.50.140">
    <property type="entry name" value="Nucleic acid-binding proteins"/>
    <property type="match status" value="1"/>
</dbReference>
<organism evidence="8 9">
    <name type="scientific">Candidatus Yonathbacteria bacterium RIFCSPLOWO2_01_FULL_43_27</name>
    <dbReference type="NCBI Taxonomy" id="1802726"/>
    <lineage>
        <taxon>Bacteria</taxon>
        <taxon>Candidatus Yonathiibacteriota</taxon>
    </lineage>
</organism>
<evidence type="ECO:0000256" key="2">
    <source>
        <dbReference type="ARBA" id="ARBA00022763"/>
    </source>
</evidence>
<comment type="similarity">
    <text evidence="6">Belongs to the RuvA family.</text>
</comment>
<dbReference type="GO" id="GO:0006281">
    <property type="term" value="P:DNA repair"/>
    <property type="evidence" value="ECO:0007669"/>
    <property type="project" value="UniProtKB-UniRule"/>
</dbReference>
<comment type="subunit">
    <text evidence="6">Homotetramer. Forms an RuvA(8)-RuvB(12)-Holliday junction (HJ) complex. HJ DNA is sandwiched between 2 RuvA tetramers; dsDNA enters through RuvA and exits via RuvB. An RuvB hexamer assembles on each DNA strand where it exits the tetramer. Each RuvB hexamer is contacted by two RuvA subunits (via domain III) on 2 adjacent RuvB subunits; this complex drives branch migration. In the full resolvosome a probable DNA-RuvA(4)-RuvB(12)-RuvC(2) complex forms which resolves the HJ.</text>
</comment>
<comment type="subcellular location">
    <subcellularLocation>
        <location evidence="6">Cytoplasm</location>
    </subcellularLocation>
</comment>
<sequence>MIAHLSGTLFFTNDHFVVIDVNGVGYKVRTSLNTLHTLEKEVSKKISLWIHTVVREDVFDLYGFLHKEELDFFELLISVSGIGPKSGLGILNIASVASLKEAISNGNAVALTKVSGIGAKNAQKIILELRDKLGGAGSEIYGGKLDEEHDAIEGLVALGFSERDAREALKNVSPEIKGPSARIKHALKHLGR</sequence>
<evidence type="ECO:0000313" key="8">
    <source>
        <dbReference type="EMBL" id="OHA82729.1"/>
    </source>
</evidence>
<keyword evidence="5 6" id="KW-0234">DNA repair</keyword>
<dbReference type="AlphaFoldDB" id="A0A1G2SDK0"/>
<dbReference type="GO" id="GO:0005737">
    <property type="term" value="C:cytoplasm"/>
    <property type="evidence" value="ECO:0007669"/>
    <property type="project" value="UniProtKB-SubCell"/>
</dbReference>
<dbReference type="GO" id="GO:0006310">
    <property type="term" value="P:DNA recombination"/>
    <property type="evidence" value="ECO:0007669"/>
    <property type="project" value="UniProtKB-UniRule"/>
</dbReference>
<dbReference type="SMART" id="SM00278">
    <property type="entry name" value="HhH1"/>
    <property type="match status" value="2"/>
</dbReference>
<dbReference type="InterPro" id="IPR000085">
    <property type="entry name" value="RuvA"/>
</dbReference>
<dbReference type="STRING" id="1802726.A3B07_01245"/>
<evidence type="ECO:0000256" key="6">
    <source>
        <dbReference type="HAMAP-Rule" id="MF_00031"/>
    </source>
</evidence>
<dbReference type="InterPro" id="IPR011114">
    <property type="entry name" value="RuvA_C"/>
</dbReference>
<dbReference type="InterPro" id="IPR010994">
    <property type="entry name" value="RuvA_2-like"/>
</dbReference>
<dbReference type="InterPro" id="IPR036267">
    <property type="entry name" value="RuvA_C_sf"/>
</dbReference>
<evidence type="ECO:0000256" key="3">
    <source>
        <dbReference type="ARBA" id="ARBA00023125"/>
    </source>
</evidence>
<dbReference type="NCBIfam" id="TIGR00084">
    <property type="entry name" value="ruvA"/>
    <property type="match status" value="1"/>
</dbReference>
<dbReference type="HAMAP" id="MF_00031">
    <property type="entry name" value="DNA_HJ_migration_RuvA"/>
    <property type="match status" value="1"/>
</dbReference>
<dbReference type="InterPro" id="IPR015940">
    <property type="entry name" value="UBA"/>
</dbReference>
<dbReference type="PROSITE" id="PS50030">
    <property type="entry name" value="UBA"/>
    <property type="match status" value="1"/>
</dbReference>
<comment type="caution">
    <text evidence="6">Lacks conserved residue(s) required for the propagation of feature annotation.</text>
</comment>
<keyword evidence="3 6" id="KW-0238">DNA-binding</keyword>
<comment type="caution">
    <text evidence="8">The sequence shown here is derived from an EMBL/GenBank/DDBJ whole genome shotgun (WGS) entry which is preliminary data.</text>
</comment>
<evidence type="ECO:0000313" key="9">
    <source>
        <dbReference type="Proteomes" id="UP000178817"/>
    </source>
</evidence>
<proteinExistence type="inferred from homology"/>
<dbReference type="InterPro" id="IPR012340">
    <property type="entry name" value="NA-bd_OB-fold"/>
</dbReference>
<keyword evidence="8" id="KW-0547">Nucleotide-binding</keyword>
<feature type="region of interest" description="Domain III" evidence="6">
    <location>
        <begin position="145"/>
        <end position="192"/>
    </location>
</feature>
<accession>A0A1G2SDK0</accession>
<protein>
    <recommendedName>
        <fullName evidence="6">Holliday junction branch migration complex subunit RuvA</fullName>
    </recommendedName>
</protein>
<dbReference type="Gene3D" id="1.10.8.10">
    <property type="entry name" value="DNA helicase RuvA subunit, C-terminal domain"/>
    <property type="match status" value="1"/>
</dbReference>
<dbReference type="Pfam" id="PF14520">
    <property type="entry name" value="HHH_5"/>
    <property type="match status" value="1"/>
</dbReference>
<dbReference type="CDD" id="cd14332">
    <property type="entry name" value="UBA_RuvA_C"/>
    <property type="match status" value="1"/>
</dbReference>
<dbReference type="GO" id="GO:0048476">
    <property type="term" value="C:Holliday junction resolvase complex"/>
    <property type="evidence" value="ECO:0007669"/>
    <property type="project" value="UniProtKB-UniRule"/>
</dbReference>
<dbReference type="SUPFAM" id="SSF50249">
    <property type="entry name" value="Nucleic acid-binding proteins"/>
    <property type="match status" value="1"/>
</dbReference>
<dbReference type="EMBL" id="MHUV01000004">
    <property type="protein sequence ID" value="OHA82729.1"/>
    <property type="molecule type" value="Genomic_DNA"/>
</dbReference>
<dbReference type="GO" id="GO:0000400">
    <property type="term" value="F:four-way junction DNA binding"/>
    <property type="evidence" value="ECO:0007669"/>
    <property type="project" value="UniProtKB-UniRule"/>
</dbReference>
<dbReference type="GO" id="GO:0009378">
    <property type="term" value="F:four-way junction helicase activity"/>
    <property type="evidence" value="ECO:0007669"/>
    <property type="project" value="InterPro"/>
</dbReference>
<evidence type="ECO:0000259" key="7">
    <source>
        <dbReference type="PROSITE" id="PS50030"/>
    </source>
</evidence>
<keyword evidence="1 6" id="KW-0963">Cytoplasm</keyword>
<keyword evidence="8" id="KW-0067">ATP-binding</keyword>
<comment type="function">
    <text evidence="6">The RuvA-RuvB-RuvC complex processes Holliday junction (HJ) DNA during genetic recombination and DNA repair, while the RuvA-RuvB complex plays an important role in the rescue of blocked DNA replication forks via replication fork reversal (RFR). RuvA specifically binds to HJ cruciform DNA, conferring on it an open structure. The RuvB hexamer acts as an ATP-dependent pump, pulling dsDNA into and through the RuvAB complex. HJ branch migration allows RuvC to scan DNA until it finds its consensus sequence, where it cleaves and resolves the cruciform DNA.</text>
</comment>
<dbReference type="SUPFAM" id="SSF47781">
    <property type="entry name" value="RuvA domain 2-like"/>
    <property type="match status" value="1"/>
</dbReference>
<name>A0A1G2SDK0_9BACT</name>
<feature type="domain" description="UBA" evidence="7">
    <location>
        <begin position="144"/>
        <end position="171"/>
    </location>
</feature>
<evidence type="ECO:0000256" key="4">
    <source>
        <dbReference type="ARBA" id="ARBA00023172"/>
    </source>
</evidence>
<dbReference type="SUPFAM" id="SSF46929">
    <property type="entry name" value="DNA helicase RuvA subunit, C-terminal domain"/>
    <property type="match status" value="1"/>
</dbReference>
<evidence type="ECO:0000256" key="1">
    <source>
        <dbReference type="ARBA" id="ARBA00022490"/>
    </source>
</evidence>
<dbReference type="InterPro" id="IPR013849">
    <property type="entry name" value="DNA_helicase_Holl-junc_RuvA_I"/>
</dbReference>
<dbReference type="Pfam" id="PF07499">
    <property type="entry name" value="RuvA_C"/>
    <property type="match status" value="1"/>
</dbReference>
<evidence type="ECO:0000256" key="5">
    <source>
        <dbReference type="ARBA" id="ARBA00023204"/>
    </source>
</evidence>
<keyword evidence="4 6" id="KW-0233">DNA recombination</keyword>
<keyword evidence="8" id="KW-0347">Helicase</keyword>
<dbReference type="InterPro" id="IPR003583">
    <property type="entry name" value="Hlx-hairpin-Hlx_DNA-bd_motif"/>
</dbReference>
<reference evidence="8 9" key="1">
    <citation type="journal article" date="2016" name="Nat. Commun.">
        <title>Thousands of microbial genomes shed light on interconnected biogeochemical processes in an aquifer system.</title>
        <authorList>
            <person name="Anantharaman K."/>
            <person name="Brown C.T."/>
            <person name="Hug L.A."/>
            <person name="Sharon I."/>
            <person name="Castelle C.J."/>
            <person name="Probst A.J."/>
            <person name="Thomas B.C."/>
            <person name="Singh A."/>
            <person name="Wilkins M.J."/>
            <person name="Karaoz U."/>
            <person name="Brodie E.L."/>
            <person name="Williams K.H."/>
            <person name="Hubbard S.S."/>
            <person name="Banfield J.F."/>
        </authorList>
    </citation>
    <scope>NUCLEOTIDE SEQUENCE [LARGE SCALE GENOMIC DNA]</scope>
</reference>